<keyword evidence="1" id="KW-1133">Transmembrane helix</keyword>
<reference evidence="2 3" key="1">
    <citation type="submission" date="2019-02" db="EMBL/GenBank/DDBJ databases">
        <title>Sequencing the genomes of 1000 actinobacteria strains.</title>
        <authorList>
            <person name="Klenk H.-P."/>
        </authorList>
    </citation>
    <scope>NUCLEOTIDE SEQUENCE [LARGE SCALE GENOMIC DNA]</scope>
    <source>
        <strain evidence="2 3">DSM 45779</strain>
    </source>
</reference>
<keyword evidence="3" id="KW-1185">Reference proteome</keyword>
<comment type="caution">
    <text evidence="2">The sequence shown here is derived from an EMBL/GenBank/DDBJ whole genome shotgun (WGS) entry which is preliminary data.</text>
</comment>
<feature type="transmembrane region" description="Helical" evidence="1">
    <location>
        <begin position="173"/>
        <end position="193"/>
    </location>
</feature>
<feature type="transmembrane region" description="Helical" evidence="1">
    <location>
        <begin position="148"/>
        <end position="167"/>
    </location>
</feature>
<feature type="transmembrane region" description="Helical" evidence="1">
    <location>
        <begin position="103"/>
        <end position="136"/>
    </location>
</feature>
<keyword evidence="1" id="KW-0812">Transmembrane</keyword>
<dbReference type="Proteomes" id="UP000291591">
    <property type="component" value="Unassembled WGS sequence"/>
</dbReference>
<proteinExistence type="predicted"/>
<dbReference type="OrthoDB" id="3578789at2"/>
<sequence>MLSDVGTGGLTLVTDRLVPVGALLTVVTSTGTVQWLKGKRRLALLAPLSVVSVIGIVGVTRVAKPGSPWARYRYDDDRMGQARARFGGPVAPSRPSRAGPTPLATAGFATVLVGVVAGVPLGAATSFVGGVLMAHALLARAGRQTSRLVCTVVIGVAALAEAMLVAIDLPARGTLPGAVTTLVVAAGVGVSWLPSARSADVDEAASITEDARS</sequence>
<protein>
    <submittedName>
        <fullName evidence="2">Uncharacterized protein</fullName>
    </submittedName>
</protein>
<dbReference type="EMBL" id="SHKL01000001">
    <property type="protein sequence ID" value="RZT84300.1"/>
    <property type="molecule type" value="Genomic_DNA"/>
</dbReference>
<organism evidence="2 3">
    <name type="scientific">Pseudonocardia sediminis</name>
    <dbReference type="NCBI Taxonomy" id="1397368"/>
    <lineage>
        <taxon>Bacteria</taxon>
        <taxon>Bacillati</taxon>
        <taxon>Actinomycetota</taxon>
        <taxon>Actinomycetes</taxon>
        <taxon>Pseudonocardiales</taxon>
        <taxon>Pseudonocardiaceae</taxon>
        <taxon>Pseudonocardia</taxon>
    </lineage>
</organism>
<evidence type="ECO:0000313" key="2">
    <source>
        <dbReference type="EMBL" id="RZT84300.1"/>
    </source>
</evidence>
<accession>A0A4V2FQD0</accession>
<evidence type="ECO:0000256" key="1">
    <source>
        <dbReference type="SAM" id="Phobius"/>
    </source>
</evidence>
<dbReference type="RefSeq" id="WP_130288917.1">
    <property type="nucleotide sequence ID" value="NZ_SHKL01000001.1"/>
</dbReference>
<dbReference type="AlphaFoldDB" id="A0A4V2FQD0"/>
<feature type="transmembrane region" description="Helical" evidence="1">
    <location>
        <begin position="43"/>
        <end position="63"/>
    </location>
</feature>
<name>A0A4V2FQD0_PSEST</name>
<evidence type="ECO:0000313" key="3">
    <source>
        <dbReference type="Proteomes" id="UP000291591"/>
    </source>
</evidence>
<gene>
    <name evidence="2" type="ORF">EV383_1138</name>
</gene>
<keyword evidence="1" id="KW-0472">Membrane</keyword>